<gene>
    <name evidence="6" type="ORF">D9611_013129</name>
</gene>
<feature type="region of interest" description="Disordered" evidence="3">
    <location>
        <begin position="1586"/>
        <end position="1639"/>
    </location>
</feature>
<evidence type="ECO:0000259" key="5">
    <source>
        <dbReference type="PROSITE" id="PS50086"/>
    </source>
</evidence>
<evidence type="ECO:0008006" key="8">
    <source>
        <dbReference type="Google" id="ProtNLM"/>
    </source>
</evidence>
<dbReference type="InterPro" id="IPR036028">
    <property type="entry name" value="SH3-like_dom_sf"/>
</dbReference>
<dbReference type="InterPro" id="IPR050302">
    <property type="entry name" value="Rab_GAP_TBC_domain"/>
</dbReference>
<organism evidence="6 7">
    <name type="scientific">Ephemerocybe angulata</name>
    <dbReference type="NCBI Taxonomy" id="980116"/>
    <lineage>
        <taxon>Eukaryota</taxon>
        <taxon>Fungi</taxon>
        <taxon>Dikarya</taxon>
        <taxon>Basidiomycota</taxon>
        <taxon>Agaricomycotina</taxon>
        <taxon>Agaricomycetes</taxon>
        <taxon>Agaricomycetidae</taxon>
        <taxon>Agaricales</taxon>
        <taxon>Agaricineae</taxon>
        <taxon>Psathyrellaceae</taxon>
        <taxon>Ephemerocybe</taxon>
    </lineage>
</organism>
<protein>
    <recommendedName>
        <fullName evidence="8">Rab-GAP TBC domain-containing protein</fullName>
    </recommendedName>
</protein>
<feature type="region of interest" description="Disordered" evidence="3">
    <location>
        <begin position="85"/>
        <end position="287"/>
    </location>
</feature>
<feature type="compositionally biased region" description="Low complexity" evidence="3">
    <location>
        <begin position="1603"/>
        <end position="1635"/>
    </location>
</feature>
<evidence type="ECO:0000313" key="6">
    <source>
        <dbReference type="EMBL" id="KAF5331264.1"/>
    </source>
</evidence>
<name>A0A8H5BXA5_9AGAR</name>
<feature type="region of interest" description="Disordered" evidence="3">
    <location>
        <begin position="723"/>
        <end position="750"/>
    </location>
</feature>
<feature type="region of interest" description="Disordered" evidence="3">
    <location>
        <begin position="1668"/>
        <end position="1695"/>
    </location>
</feature>
<reference evidence="6 7" key="1">
    <citation type="journal article" date="2020" name="ISME J.">
        <title>Uncovering the hidden diversity of litter-decomposition mechanisms in mushroom-forming fungi.</title>
        <authorList>
            <person name="Floudas D."/>
            <person name="Bentzer J."/>
            <person name="Ahren D."/>
            <person name="Johansson T."/>
            <person name="Persson P."/>
            <person name="Tunlid A."/>
        </authorList>
    </citation>
    <scope>NUCLEOTIDE SEQUENCE [LARGE SCALE GENOMIC DNA]</scope>
    <source>
        <strain evidence="6 7">CBS 175.51</strain>
    </source>
</reference>
<feature type="compositionally biased region" description="Low complexity" evidence="3">
    <location>
        <begin position="537"/>
        <end position="551"/>
    </location>
</feature>
<feature type="compositionally biased region" description="Low complexity" evidence="3">
    <location>
        <begin position="1275"/>
        <end position="1313"/>
    </location>
</feature>
<feature type="compositionally biased region" description="Gly residues" evidence="3">
    <location>
        <begin position="617"/>
        <end position="626"/>
    </location>
</feature>
<feature type="region of interest" description="Disordered" evidence="3">
    <location>
        <begin position="791"/>
        <end position="970"/>
    </location>
</feature>
<sequence>MEPSDLARWTRFAMKGGIGRCVAICDCVAENTDDLMFLKDDEIVVLLQVTDGASEGVYLGYCEGVIGKFNSKNVRFTTKLKKPIMARRTSTASTSSLTSHAKSPTPPGSSSGLKSPTPTWGTATPPIPRTDSRASSSFGLGSTRTPLESPVVGSFPTSITGSSIGLGYPSSGPSSRLSSGSRRVESEHLHLSSSPSLPSTTTTEIPGITTTSPFPPRSTSISVTTSSLNEARRTSGPSRVLVGSGRWTEDGGFSIASTSSPPPTIPESPSTVSTSTSGTSLSTLPSSISTLATPPSLNLLPPSFSNPDLAWNRASMTLERRIDLVQQQTAELEVMGKEEPSALTLEVGTWDGEDEGALTSPLRIAKKSPSVLSAKEAEDEVQEVEVKERPNSTLDSANTTGTNPDSSYSNNSFSHTQRLSNASSDGEVGIGLSLLQDLLGGGGDSGSEDGDEETDRWSRSSGEVDRFKKDDVDEEGEGTLEGLQYGEDEEEGEGVLDLGFPMPPSTMSVAGSQRSSVATTSTTTTSPPRPAQPVQQSPTSPTFSFTSFRTPPHGHPPDVLGAMGPIQPRERRPSLAPSHTSTTTTSSWEGYGDIYDNYRYSRFSMSSKVSGMSLGRRGSGASGVGGIVPPVPERVGRGSGGGGSGWERGMGEAGAARKRADSDASVYTQGSGAGDVEGGGDQGSVKSMGSVAQSHHQHQRSTSSAYSAVAAVQLDIQLETAEATASTDSNADSAAPHRPAPLELISSSHSPSSPLLHATWGSPMSSPNESAGMVTAVPGMGMVQVRGVSVTDGLRGSPTSPTFGGALGGGAAGMASTMRQRIEGERSPVAASFQEREQQRGEEENGDVSGLGDRIVVEDEDELPSRVLSGVDQDEEGEGDGDRTINAGDRNEEDDGEDGDTVVVLPSTPISAAAPPLPPSPGTAQGDSPVDGSPQPRPSHLRPSLRDLREGGTIQVPGTGERRSLFLPHPNAPKAPVVVSPGPMYVQTGHPPPPPHMMQPHPNGPYPPPLPGMYPGFGPPVRRPNAPFGHVIRAALTQPPPPPRPGMSGRPPRGPTIYGRLETELSASVGPVLVQWSLQPPPTKVMAKGPPVGQGGPLPGLNVANGGMGGPGVSPGGMPMGGMAMGGPGGVGAGQPPGMVMPGRASSLSGNGMVGGGGVGGPVGERASMGPGSRPQPQKRPSLGSVSLNERGASASGEGSKVGAGIGGGVVVANGGPVGAATGAAEVKAPIPRPNFFPKSPGMRPRSRSFSDLKSAGAPAKSGLRASLSGEVKKSSSLTGSSVTSSPSTSSLSAPTAKPIKSSPLRPSPLSLSQNAITNNSLKSKGSTPNLKTPGSPLAQSMFRSPSPADPNVPPPNTNGGGNGGPRKLVSKGAPGPPVRSSSTDSTTTPPTGPTGRPIPISRSTLPSMVSPPMLDVPTISGGIGVGGMPPPSPTASIQSVPARLGGLGEENERPSIETRSLLVRSPPPMSSTSPVGTGSSALPSANGAAGASGSGVQRQSSLRAKLSLPNLRRNRSRPADEPATPISPVGVETAFVLIDADDGAGAVVNVIVDATQHDMLFQVQDMEFELVRPNFNHYAAAARSSEDSAILGRPDPPASILTSSTSSGGGSIVPSIVGPPESSASSSAPSSGPSFLRAESPAMSINSLGGNRSPTIDAHHTSWISAASGSGGLAPPSPYAAPRQVPAESETQMEAHRNRELKWMSLLSTSQPSQARKSKKIRKLLLDGVPSSVRYLVWSHLTDGKARCVPGVYTQLCKRGRVPVSEEMEKDVNAERGWFGAQEQLKVLAEAGGGVVQLLQAYLNMVPDIQYTLGLPHIVGQLLLLAPEEDAFWIFISIMDTHIRPYFSSGSTQLEVDSALFARALEVNDAAVAKKLLVDMGISPSLICAPWFSSLYVGCLPPEYLVRTWDLFLYDGIPFLIRVGLAIIAFVRRQVLECTSEEAVLAVLHHPPASNLPPTPENYLSFVQSIKLKDDDVRKQRIKMEAQVKRQTQQGMARMGAGTTGSISLPRA</sequence>
<feature type="region of interest" description="Disordered" evidence="3">
    <location>
        <begin position="369"/>
        <end position="425"/>
    </location>
</feature>
<feature type="compositionally biased region" description="Gly residues" evidence="3">
    <location>
        <begin position="637"/>
        <end position="652"/>
    </location>
</feature>
<feature type="compositionally biased region" description="Low complexity" evidence="3">
    <location>
        <begin position="1379"/>
        <end position="1402"/>
    </location>
</feature>
<dbReference type="Pfam" id="PF00566">
    <property type="entry name" value="RabGAP-TBC"/>
    <property type="match status" value="1"/>
</dbReference>
<feature type="region of interest" description="Disordered" evidence="3">
    <location>
        <begin position="610"/>
        <end position="704"/>
    </location>
</feature>
<feature type="compositionally biased region" description="Polar residues" evidence="3">
    <location>
        <begin position="391"/>
        <end position="424"/>
    </location>
</feature>
<accession>A0A8H5BXA5</accession>
<evidence type="ECO:0000256" key="1">
    <source>
        <dbReference type="ARBA" id="ARBA00022443"/>
    </source>
</evidence>
<feature type="compositionally biased region" description="Gly residues" evidence="3">
    <location>
        <begin position="671"/>
        <end position="682"/>
    </location>
</feature>
<feature type="compositionally biased region" description="Pro residues" evidence="3">
    <location>
        <begin position="1348"/>
        <end position="1357"/>
    </location>
</feature>
<evidence type="ECO:0000256" key="3">
    <source>
        <dbReference type="SAM" id="MobiDB-lite"/>
    </source>
</evidence>
<feature type="compositionally biased region" description="Low complexity" evidence="3">
    <location>
        <begin position="723"/>
        <end position="734"/>
    </location>
</feature>
<feature type="compositionally biased region" description="Low complexity" evidence="3">
    <location>
        <begin position="1479"/>
        <end position="1496"/>
    </location>
</feature>
<feature type="domain" description="Rab-GAP TBC" evidence="5">
    <location>
        <begin position="1729"/>
        <end position="1917"/>
    </location>
</feature>
<feature type="compositionally biased region" description="Low complexity" evidence="3">
    <location>
        <begin position="267"/>
        <end position="287"/>
    </location>
</feature>
<feature type="region of interest" description="Disordered" evidence="3">
    <location>
        <begin position="1148"/>
        <end position="1201"/>
    </location>
</feature>
<feature type="domain" description="SH3" evidence="4">
    <location>
        <begin position="16"/>
        <end position="79"/>
    </location>
</feature>
<dbReference type="SMART" id="SM00164">
    <property type="entry name" value="TBC"/>
    <property type="match status" value="1"/>
</dbReference>
<dbReference type="InterPro" id="IPR000195">
    <property type="entry name" value="Rab-GAP-TBC_dom"/>
</dbReference>
<evidence type="ECO:0000256" key="2">
    <source>
        <dbReference type="PROSITE-ProRule" id="PRU00192"/>
    </source>
</evidence>
<keyword evidence="1 2" id="KW-0728">SH3 domain</keyword>
<dbReference type="SUPFAM" id="SSF47923">
    <property type="entry name" value="Ypt/Rab-GAP domain of gyp1p"/>
    <property type="match status" value="2"/>
</dbReference>
<dbReference type="Proteomes" id="UP000541558">
    <property type="component" value="Unassembled WGS sequence"/>
</dbReference>
<dbReference type="CDD" id="cd00174">
    <property type="entry name" value="SH3"/>
    <property type="match status" value="1"/>
</dbReference>
<feature type="compositionally biased region" description="Gly residues" evidence="3">
    <location>
        <begin position="1152"/>
        <end position="1163"/>
    </location>
</feature>
<feature type="compositionally biased region" description="Acidic residues" evidence="3">
    <location>
        <begin position="891"/>
        <end position="900"/>
    </location>
</feature>
<dbReference type="Gene3D" id="1.10.472.80">
    <property type="entry name" value="Ypt/Rab-GAP domain of gyp1p, domain 3"/>
    <property type="match status" value="1"/>
</dbReference>
<feature type="region of interest" description="Disordered" evidence="3">
    <location>
        <begin position="437"/>
        <end position="591"/>
    </location>
</feature>
<dbReference type="OrthoDB" id="159449at2759"/>
<feature type="compositionally biased region" description="Polar residues" evidence="3">
    <location>
        <begin position="133"/>
        <end position="146"/>
    </location>
</feature>
<feature type="region of interest" description="Disordered" evidence="3">
    <location>
        <begin position="1994"/>
        <end position="2013"/>
    </location>
</feature>
<proteinExistence type="predicted"/>
<dbReference type="GO" id="GO:0031267">
    <property type="term" value="F:small GTPase binding"/>
    <property type="evidence" value="ECO:0007669"/>
    <property type="project" value="TreeGrafter"/>
</dbReference>
<dbReference type="EMBL" id="JAACJK010000115">
    <property type="protein sequence ID" value="KAF5331264.1"/>
    <property type="molecule type" value="Genomic_DNA"/>
</dbReference>
<feature type="compositionally biased region" description="Low complexity" evidence="3">
    <location>
        <begin position="512"/>
        <end position="526"/>
    </location>
</feature>
<feature type="region of interest" description="Disordered" evidence="3">
    <location>
        <begin position="1230"/>
        <end position="1528"/>
    </location>
</feature>
<feature type="compositionally biased region" description="Low complexity" evidence="3">
    <location>
        <begin position="191"/>
        <end position="222"/>
    </location>
</feature>
<evidence type="ECO:0000313" key="7">
    <source>
        <dbReference type="Proteomes" id="UP000541558"/>
    </source>
</evidence>
<dbReference type="GO" id="GO:0005096">
    <property type="term" value="F:GTPase activator activity"/>
    <property type="evidence" value="ECO:0007669"/>
    <property type="project" value="TreeGrafter"/>
</dbReference>
<evidence type="ECO:0000259" key="4">
    <source>
        <dbReference type="PROSITE" id="PS50002"/>
    </source>
</evidence>
<feature type="compositionally biased region" description="Low complexity" evidence="3">
    <location>
        <begin position="89"/>
        <end position="99"/>
    </location>
</feature>
<dbReference type="InterPro" id="IPR035969">
    <property type="entry name" value="Rab-GAP_TBC_sf"/>
</dbReference>
<dbReference type="Pfam" id="PF07653">
    <property type="entry name" value="SH3_2"/>
    <property type="match status" value="1"/>
</dbReference>
<feature type="compositionally biased region" description="Polar residues" evidence="3">
    <location>
        <begin position="1314"/>
        <end position="1344"/>
    </location>
</feature>
<dbReference type="Gene3D" id="1.10.8.270">
    <property type="entry name" value="putative rabgap domain of human tbc1 domain family member 14 like domains"/>
    <property type="match status" value="1"/>
</dbReference>
<feature type="compositionally biased region" description="Basic and acidic residues" evidence="3">
    <location>
        <begin position="834"/>
        <end position="843"/>
    </location>
</feature>
<dbReference type="SUPFAM" id="SSF50044">
    <property type="entry name" value="SH3-domain"/>
    <property type="match status" value="1"/>
</dbReference>
<feature type="compositionally biased region" description="Polar residues" evidence="3">
    <location>
        <begin position="108"/>
        <end position="122"/>
    </location>
</feature>
<comment type="caution">
    <text evidence="6">The sequence shown here is derived from an EMBL/GenBank/DDBJ whole genome shotgun (WGS) entry which is preliminary data.</text>
</comment>
<dbReference type="InterPro" id="IPR001452">
    <property type="entry name" value="SH3_domain"/>
</dbReference>
<feature type="compositionally biased region" description="Basic and acidic residues" evidence="3">
    <location>
        <begin position="455"/>
        <end position="471"/>
    </location>
</feature>
<dbReference type="PROSITE" id="PS50086">
    <property type="entry name" value="TBC_RABGAP"/>
    <property type="match status" value="1"/>
</dbReference>
<feature type="compositionally biased region" description="Low complexity" evidence="3">
    <location>
        <begin position="161"/>
        <end position="181"/>
    </location>
</feature>
<dbReference type="PANTHER" id="PTHR47219">
    <property type="entry name" value="RAB GTPASE-ACTIVATING PROTEIN 1-LIKE"/>
    <property type="match status" value="1"/>
</dbReference>
<dbReference type="PANTHER" id="PTHR47219:SF9">
    <property type="entry name" value="GTPASE ACTIVATING PROTEIN AND CENTROSOME-ASSOCIATED, ISOFORM B"/>
    <property type="match status" value="1"/>
</dbReference>
<keyword evidence="7" id="KW-1185">Reference proteome</keyword>
<dbReference type="PROSITE" id="PS50002">
    <property type="entry name" value="SH3"/>
    <property type="match status" value="1"/>
</dbReference>